<organism evidence="1 2">
    <name type="scientific">Thalassolituus marinus</name>
    <dbReference type="NCBI Taxonomy" id="671053"/>
    <lineage>
        <taxon>Bacteria</taxon>
        <taxon>Pseudomonadati</taxon>
        <taxon>Pseudomonadota</taxon>
        <taxon>Gammaproteobacteria</taxon>
        <taxon>Oceanospirillales</taxon>
        <taxon>Oceanospirillaceae</taxon>
        <taxon>Thalassolituus</taxon>
    </lineage>
</organism>
<dbReference type="RefSeq" id="WP_225677198.1">
    <property type="nucleotide sequence ID" value="NZ_JAEDAH010000105.1"/>
</dbReference>
<dbReference type="Proteomes" id="UP000714380">
    <property type="component" value="Unassembled WGS sequence"/>
</dbReference>
<keyword evidence="2" id="KW-1185">Reference proteome</keyword>
<name>A0ABS7ZVV0_9GAMM</name>
<reference evidence="1 2" key="1">
    <citation type="submission" date="2020-12" db="EMBL/GenBank/DDBJ databases">
        <title>Novel Thalassolituus-related marine hydrocarbonoclastic bacteria mediated algae-derived hydrocarbons mineralization in twilight zone of the northern South China Sea.</title>
        <authorList>
            <person name="Dong C."/>
        </authorList>
    </citation>
    <scope>NUCLEOTIDE SEQUENCE [LARGE SCALE GENOMIC DNA]</scope>
    <source>
        <strain evidence="1 2">IMCC1826</strain>
    </source>
</reference>
<evidence type="ECO:0000313" key="1">
    <source>
        <dbReference type="EMBL" id="MCA6065343.1"/>
    </source>
</evidence>
<accession>A0ABS7ZVV0</accession>
<protein>
    <recommendedName>
        <fullName evidence="3">CRISPR-associated protein</fullName>
    </recommendedName>
</protein>
<dbReference type="EMBL" id="JAEDAH010000105">
    <property type="protein sequence ID" value="MCA6065343.1"/>
    <property type="molecule type" value="Genomic_DNA"/>
</dbReference>
<evidence type="ECO:0008006" key="3">
    <source>
        <dbReference type="Google" id="ProtNLM"/>
    </source>
</evidence>
<evidence type="ECO:0000313" key="2">
    <source>
        <dbReference type="Proteomes" id="UP000714380"/>
    </source>
</evidence>
<sequence>MNDAKHTIFLTGKMLAEEPLTVTHKDAQTGKNHRLPRAGRSEQAQPYWPASNIRGALRHAMTRAIAQAAEASGSKLNLASAFMLGQGTDIDGIIKDRDGMIDGDKDLRAVNPGISILGRWKLPGKMDVGNAYPITPDCVAYYGQGARRIMFEVTPELVDDLDAADQQRLSELLSWQTEASANKADIKSQIRALNDQMKTADSAASKRLLKDQIEALKEQESVLNKGGSDDGATGIRRPLPGYEAFNAGTEFKQSITLHNVTMMEAGLFVAALVQFMRYPQLGAKSAYNNGKVAFEWDVLRYESKSSLKPVKTGELRLSAMDGIDLQDDLLRQSYEAWCQASADLKRAEIDFQRLA</sequence>
<proteinExistence type="predicted"/>
<gene>
    <name evidence="1" type="ORF">I9W95_17235</name>
</gene>
<comment type="caution">
    <text evidence="1">The sequence shown here is derived from an EMBL/GenBank/DDBJ whole genome shotgun (WGS) entry which is preliminary data.</text>
</comment>